<accession>A0A099T4N6</accession>
<evidence type="ECO:0000313" key="1">
    <source>
        <dbReference type="EMBL" id="KGK99108.1"/>
    </source>
</evidence>
<dbReference type="OrthoDB" id="140209at2157"/>
<organism evidence="1 2">
    <name type="scientific">Methanococcoides methylutens</name>
    <dbReference type="NCBI Taxonomy" id="2226"/>
    <lineage>
        <taxon>Archaea</taxon>
        <taxon>Methanobacteriati</taxon>
        <taxon>Methanobacteriota</taxon>
        <taxon>Stenosarchaea group</taxon>
        <taxon>Methanomicrobia</taxon>
        <taxon>Methanosarcinales</taxon>
        <taxon>Methanosarcinaceae</taxon>
        <taxon>Methanococcoides</taxon>
    </lineage>
</organism>
<dbReference type="EMBL" id="JRHO01000009">
    <property type="protein sequence ID" value="KGK99108.1"/>
    <property type="molecule type" value="Genomic_DNA"/>
</dbReference>
<evidence type="ECO:0000313" key="2">
    <source>
        <dbReference type="Proteomes" id="UP000029859"/>
    </source>
</evidence>
<gene>
    <name evidence="1" type="ORF">LI82_03500</name>
</gene>
<dbReference type="AlphaFoldDB" id="A0A099T4N6"/>
<proteinExistence type="predicted"/>
<keyword evidence="2" id="KW-1185">Reference proteome</keyword>
<sequence>MKKDDFSWKNSEIEYPERCRRIVPKPVFEEKKYPERFGKIIAIPIYEEKRNAAEDHTMTNDHNVLSDEEIGYGIIDTFKERMRNMLSDHRHNQNH</sequence>
<name>A0A099T4N6_METMT</name>
<reference evidence="1 2" key="1">
    <citation type="submission" date="2014-09" db="EMBL/GenBank/DDBJ databases">
        <title>Draft genome sequence of an obligately methylotrophic methanogen, Methanococcoides methylutens, isolated from marine sediment.</title>
        <authorList>
            <person name="Guan Y."/>
            <person name="Ngugi D.K."/>
            <person name="Blom J."/>
            <person name="Ali S."/>
            <person name="Ferry J.G."/>
            <person name="Stingl U."/>
        </authorList>
    </citation>
    <scope>NUCLEOTIDE SEQUENCE [LARGE SCALE GENOMIC DNA]</scope>
    <source>
        <strain evidence="1 2">DSM 2657</strain>
    </source>
</reference>
<protein>
    <submittedName>
        <fullName evidence="1">Uncharacterized protein</fullName>
    </submittedName>
</protein>
<dbReference type="RefSeq" id="WP_048193527.1">
    <property type="nucleotide sequence ID" value="NZ_CAAGSM010000002.1"/>
</dbReference>
<dbReference type="Proteomes" id="UP000029859">
    <property type="component" value="Unassembled WGS sequence"/>
</dbReference>
<comment type="caution">
    <text evidence="1">The sequence shown here is derived from an EMBL/GenBank/DDBJ whole genome shotgun (WGS) entry which is preliminary data.</text>
</comment>